<reference evidence="2 3" key="1">
    <citation type="journal article" date="2016" name="Mol. Biol. Evol.">
        <title>Comparative Genomics of Early-Diverging Mushroom-Forming Fungi Provides Insights into the Origins of Lignocellulose Decay Capabilities.</title>
        <authorList>
            <person name="Nagy L.G."/>
            <person name="Riley R."/>
            <person name="Tritt A."/>
            <person name="Adam C."/>
            <person name="Daum C."/>
            <person name="Floudas D."/>
            <person name="Sun H."/>
            <person name="Yadav J.S."/>
            <person name="Pangilinan J."/>
            <person name="Larsson K.H."/>
            <person name="Matsuura K."/>
            <person name="Barry K."/>
            <person name="Labutti K."/>
            <person name="Kuo R."/>
            <person name="Ohm R.A."/>
            <person name="Bhattacharya S.S."/>
            <person name="Shirouzu T."/>
            <person name="Yoshinaga Y."/>
            <person name="Martin F.M."/>
            <person name="Grigoriev I.V."/>
            <person name="Hibbett D.S."/>
        </authorList>
    </citation>
    <scope>NUCLEOTIDE SEQUENCE [LARGE SCALE GENOMIC DNA]</scope>
    <source>
        <strain evidence="2 3">CBS 109695</strain>
    </source>
</reference>
<feature type="transmembrane region" description="Helical" evidence="1">
    <location>
        <begin position="52"/>
        <end position="70"/>
    </location>
</feature>
<proteinExistence type="predicted"/>
<dbReference type="Proteomes" id="UP000076532">
    <property type="component" value="Unassembled WGS sequence"/>
</dbReference>
<keyword evidence="1" id="KW-0472">Membrane</keyword>
<accession>A0A166DWC2</accession>
<sequence>MFDDHSAVYLAKQAQISAYASVACLSAFIFDCILSVEEEVNMHQRGRFGKPIITYCLARALTSLLFFFRVRAVFSRSPKAKFAFSVLWVLTTVAMPLVWNFYQFKCTDTEHSGTICKQSTWHSLVFFLIVIINDTLVFVYVSRELSSNSVTGKCNLRTLSTGDGLHYVSKLLLRTGQLYYSATASLIIIATIALLREVPFYIIFLAMHQTISSVLACRVFRMVLLCERELGPNNREIQTAEVEAMLAAAMARDEVTHAV</sequence>
<dbReference type="EMBL" id="KV417608">
    <property type="protein sequence ID" value="KZP15137.1"/>
    <property type="molecule type" value="Genomic_DNA"/>
</dbReference>
<protein>
    <submittedName>
        <fullName evidence="2">Uncharacterized protein</fullName>
    </submittedName>
</protein>
<dbReference type="OrthoDB" id="3038990at2759"/>
<evidence type="ECO:0000256" key="1">
    <source>
        <dbReference type="SAM" id="Phobius"/>
    </source>
</evidence>
<keyword evidence="1" id="KW-0812">Transmembrane</keyword>
<name>A0A166DWC2_9AGAM</name>
<feature type="transmembrane region" description="Helical" evidence="1">
    <location>
        <begin position="178"/>
        <end position="195"/>
    </location>
</feature>
<feature type="transmembrane region" description="Helical" evidence="1">
    <location>
        <begin position="121"/>
        <end position="141"/>
    </location>
</feature>
<gene>
    <name evidence="2" type="ORF">FIBSPDRAFT_935376</name>
</gene>
<evidence type="ECO:0000313" key="2">
    <source>
        <dbReference type="EMBL" id="KZP15137.1"/>
    </source>
</evidence>
<organism evidence="2 3">
    <name type="scientific">Athelia psychrophila</name>
    <dbReference type="NCBI Taxonomy" id="1759441"/>
    <lineage>
        <taxon>Eukaryota</taxon>
        <taxon>Fungi</taxon>
        <taxon>Dikarya</taxon>
        <taxon>Basidiomycota</taxon>
        <taxon>Agaricomycotina</taxon>
        <taxon>Agaricomycetes</taxon>
        <taxon>Agaricomycetidae</taxon>
        <taxon>Atheliales</taxon>
        <taxon>Atheliaceae</taxon>
        <taxon>Athelia</taxon>
    </lineage>
</organism>
<dbReference type="AlphaFoldDB" id="A0A166DWC2"/>
<evidence type="ECO:0000313" key="3">
    <source>
        <dbReference type="Proteomes" id="UP000076532"/>
    </source>
</evidence>
<keyword evidence="1" id="KW-1133">Transmembrane helix</keyword>
<feature type="transmembrane region" description="Helical" evidence="1">
    <location>
        <begin position="82"/>
        <end position="101"/>
    </location>
</feature>
<keyword evidence="3" id="KW-1185">Reference proteome</keyword>